<comment type="caution">
    <text evidence="7">The sequence shown here is derived from an EMBL/GenBank/DDBJ whole genome shotgun (WGS) entry which is preliminary data.</text>
</comment>
<gene>
    <name evidence="7" type="ORF">GGQ72_002640</name>
</gene>
<reference evidence="7 8" key="1">
    <citation type="submission" date="2020-08" db="EMBL/GenBank/DDBJ databases">
        <title>Genomic Encyclopedia of Type Strains, Phase IV (KMG-IV): sequencing the most valuable type-strain genomes for metagenomic binning, comparative biology and taxonomic classification.</title>
        <authorList>
            <person name="Goeker M."/>
        </authorList>
    </citation>
    <scope>NUCLEOTIDE SEQUENCE [LARGE SCALE GENOMIC DNA]</scope>
    <source>
        <strain evidence="7 8">DSM 29514</strain>
    </source>
</reference>
<evidence type="ECO:0000256" key="4">
    <source>
        <dbReference type="ARBA" id="ARBA00022989"/>
    </source>
</evidence>
<evidence type="ECO:0000256" key="1">
    <source>
        <dbReference type="ARBA" id="ARBA00004651"/>
    </source>
</evidence>
<evidence type="ECO:0000256" key="5">
    <source>
        <dbReference type="ARBA" id="ARBA00023136"/>
    </source>
</evidence>
<sequence length="213" mass="22492">MTVKRSCLVAGLLIVALAWLLLALGDKTSFSIHMIVHMAVVAAAAPFMAYGMAGGSLDFVSRSRVLTPVTASMLELVTVWGWHLPAAREWAETSMLARVLEQTCFLSAGLILWLACLGGTDPERDSKRLGGVLGLLFTSMHMTLLGALLALSPRPLYGAGEVTCFGIVLSAGQDQQIGAVIMLMVGAAVYLAGGVALLGRTLREPEPNPLGDR</sequence>
<evidence type="ECO:0000256" key="2">
    <source>
        <dbReference type="ARBA" id="ARBA00022475"/>
    </source>
</evidence>
<keyword evidence="5 6" id="KW-0472">Membrane</keyword>
<dbReference type="AlphaFoldDB" id="A0A7W6PR15"/>
<accession>A0A7W6PR15</accession>
<dbReference type="EMBL" id="JACIEC010000002">
    <property type="protein sequence ID" value="MBB4144088.1"/>
    <property type="molecule type" value="Genomic_DNA"/>
</dbReference>
<name>A0A7W6PR15_9HYPH</name>
<keyword evidence="8" id="KW-1185">Reference proteome</keyword>
<keyword evidence="3 6" id="KW-0812">Transmembrane</keyword>
<feature type="transmembrane region" description="Helical" evidence="6">
    <location>
        <begin position="177"/>
        <end position="198"/>
    </location>
</feature>
<comment type="subcellular location">
    <subcellularLocation>
        <location evidence="1">Cell membrane</location>
        <topology evidence="1">Multi-pass membrane protein</topology>
    </subcellularLocation>
</comment>
<proteinExistence type="predicted"/>
<evidence type="ECO:0000313" key="8">
    <source>
        <dbReference type="Proteomes" id="UP000519897"/>
    </source>
</evidence>
<evidence type="ECO:0000256" key="6">
    <source>
        <dbReference type="SAM" id="Phobius"/>
    </source>
</evidence>
<protein>
    <submittedName>
        <fullName evidence="7">Putative membrane protein</fullName>
    </submittedName>
</protein>
<keyword evidence="2" id="KW-1003">Cell membrane</keyword>
<dbReference type="Pfam" id="PF09678">
    <property type="entry name" value="Caa3_CtaG"/>
    <property type="match status" value="1"/>
</dbReference>
<evidence type="ECO:0000256" key="3">
    <source>
        <dbReference type="ARBA" id="ARBA00022692"/>
    </source>
</evidence>
<dbReference type="GO" id="GO:0005886">
    <property type="term" value="C:plasma membrane"/>
    <property type="evidence" value="ECO:0007669"/>
    <property type="project" value="UniProtKB-SubCell"/>
</dbReference>
<organism evidence="7 8">
    <name type="scientific">Rhizobium rhizoryzae</name>
    <dbReference type="NCBI Taxonomy" id="451876"/>
    <lineage>
        <taxon>Bacteria</taxon>
        <taxon>Pseudomonadati</taxon>
        <taxon>Pseudomonadota</taxon>
        <taxon>Alphaproteobacteria</taxon>
        <taxon>Hyphomicrobiales</taxon>
        <taxon>Rhizobiaceae</taxon>
        <taxon>Rhizobium/Agrobacterium group</taxon>
        <taxon>Rhizobium</taxon>
    </lineage>
</organism>
<dbReference type="RefSeq" id="WP_165134500.1">
    <property type="nucleotide sequence ID" value="NZ_CP049250.1"/>
</dbReference>
<dbReference type="Proteomes" id="UP000519897">
    <property type="component" value="Unassembled WGS sequence"/>
</dbReference>
<feature type="transmembrane region" description="Helical" evidence="6">
    <location>
        <begin position="35"/>
        <end position="53"/>
    </location>
</feature>
<keyword evidence="4 6" id="KW-1133">Transmembrane helix</keyword>
<evidence type="ECO:0000313" key="7">
    <source>
        <dbReference type="EMBL" id="MBB4144088.1"/>
    </source>
</evidence>
<feature type="transmembrane region" description="Helical" evidence="6">
    <location>
        <begin position="129"/>
        <end position="151"/>
    </location>
</feature>
<dbReference type="InterPro" id="IPR019108">
    <property type="entry name" value="Caa3_assmbl_CtaG-rel"/>
</dbReference>